<evidence type="ECO:0000313" key="2">
    <source>
        <dbReference type="Proteomes" id="UP000003653"/>
    </source>
</evidence>
<dbReference type="Proteomes" id="UP000003653">
    <property type="component" value="Unassembled WGS sequence"/>
</dbReference>
<comment type="caution">
    <text evidence="1">The sequence shown here is derived from an EMBL/GenBank/DDBJ whole genome shotgun (WGS) entry which is preliminary data.</text>
</comment>
<proteinExistence type="predicted"/>
<gene>
    <name evidence="1" type="ORF">HMPREF0591_1799</name>
</gene>
<evidence type="ECO:0000313" key="1">
    <source>
        <dbReference type="EMBL" id="EFG78275.1"/>
    </source>
</evidence>
<accession>D5P6K5</accession>
<dbReference type="HOGENOM" id="CLU_3082073_0_0_11"/>
<keyword evidence="2" id="KW-1185">Reference proteome</keyword>
<dbReference type="EMBL" id="ADNV01000156">
    <property type="protein sequence ID" value="EFG78275.1"/>
    <property type="molecule type" value="Genomic_DNA"/>
</dbReference>
<reference evidence="1 2" key="1">
    <citation type="submission" date="2010-04" db="EMBL/GenBank/DDBJ databases">
        <authorList>
            <person name="Muzny D."/>
            <person name="Qin X."/>
            <person name="Deng J."/>
            <person name="Jiang H."/>
            <person name="Liu Y."/>
            <person name="Qu J."/>
            <person name="Song X.-Z."/>
            <person name="Zhang L."/>
            <person name="Thornton R."/>
            <person name="Coyle M."/>
            <person name="Francisco L."/>
            <person name="Jackson L."/>
            <person name="Javaid M."/>
            <person name="Korchina V."/>
            <person name="Kovar C."/>
            <person name="Mata R."/>
            <person name="Mathew T."/>
            <person name="Ngo R."/>
            <person name="Nguyen L."/>
            <person name="Nguyen N."/>
            <person name="Okwuonu G."/>
            <person name="Ongeri F."/>
            <person name="Pham C."/>
            <person name="Simmons D."/>
            <person name="Wilczek-Boney K."/>
            <person name="Hale W."/>
            <person name="Jakkamsetti A."/>
            <person name="Pham P."/>
            <person name="Ruth R."/>
            <person name="San Lucas F."/>
            <person name="Warren J."/>
            <person name="Zhang J."/>
            <person name="Zhao Z."/>
            <person name="Zhou C."/>
            <person name="Zhu D."/>
            <person name="Lee S."/>
            <person name="Bess C."/>
            <person name="Blankenburg K."/>
            <person name="Forbes L."/>
            <person name="Fu Q."/>
            <person name="Gubbala S."/>
            <person name="Hirani K."/>
            <person name="Jayaseelan J.C."/>
            <person name="Lara F."/>
            <person name="Munidasa M."/>
            <person name="Palculict T."/>
            <person name="Patil S."/>
            <person name="Pu L.-L."/>
            <person name="Saada N."/>
            <person name="Tang L."/>
            <person name="Weissenberger G."/>
            <person name="Zhu Y."/>
            <person name="Hemphill L."/>
            <person name="Shang Y."/>
            <person name="Youmans B."/>
            <person name="Ayvaz T."/>
            <person name="Ross M."/>
            <person name="Santibanez J."/>
            <person name="Aqrawi P."/>
            <person name="Gross S."/>
            <person name="Joshi V."/>
            <person name="Fowler G."/>
            <person name="Nazareth L."/>
            <person name="Reid J."/>
            <person name="Worley K."/>
            <person name="Petrosino J."/>
            <person name="Highlander S."/>
            <person name="Gibbs R."/>
        </authorList>
    </citation>
    <scope>NUCLEOTIDE SEQUENCE [LARGE SCALE GENOMIC DNA]</scope>
    <source>
        <strain evidence="1 2">ATCC BAA-614</strain>
    </source>
</reference>
<name>D5P6K5_9MYCO</name>
<dbReference type="AlphaFoldDB" id="D5P6K5"/>
<protein>
    <submittedName>
        <fullName evidence="1">Uncharacterized protein</fullName>
    </submittedName>
</protein>
<organism evidence="1 2">
    <name type="scientific">Mycobacterium parascrofulaceum ATCC BAA-614</name>
    <dbReference type="NCBI Taxonomy" id="525368"/>
    <lineage>
        <taxon>Bacteria</taxon>
        <taxon>Bacillati</taxon>
        <taxon>Actinomycetota</taxon>
        <taxon>Actinomycetes</taxon>
        <taxon>Mycobacteriales</taxon>
        <taxon>Mycobacteriaceae</taxon>
        <taxon>Mycobacterium</taxon>
        <taxon>Mycobacterium simiae complex</taxon>
    </lineage>
</organism>
<sequence>MQQVLAAYTLLRDPHRRAIYGQNIDNSMTALAASHLVDVEHSHEQWPRRRWM</sequence>